<dbReference type="NCBIfam" id="TIGR04183">
    <property type="entry name" value="Por_Secre_tail"/>
    <property type="match status" value="1"/>
</dbReference>
<reference evidence="2 3" key="1">
    <citation type="submission" date="2016-10" db="EMBL/GenBank/DDBJ databases">
        <authorList>
            <person name="de Groot N.N."/>
        </authorList>
    </citation>
    <scope>NUCLEOTIDE SEQUENCE [LARGE SCALE GENOMIC DNA]</scope>
    <source>
        <strain evidence="2">MBHS1</strain>
    </source>
</reference>
<dbReference type="Pfam" id="PF18962">
    <property type="entry name" value="Por_Secre_tail"/>
    <property type="match status" value="1"/>
</dbReference>
<dbReference type="EMBL" id="FMSV02000216">
    <property type="protein sequence ID" value="SEH05368.1"/>
    <property type="molecule type" value="Genomic_DNA"/>
</dbReference>
<dbReference type="RefSeq" id="WP_103919311.1">
    <property type="nucleotide sequence ID" value="NZ_FMSV02000216.1"/>
</dbReference>
<organism evidence="2 3">
    <name type="scientific">Candidatus Venteria ishoeyi</name>
    <dbReference type="NCBI Taxonomy" id="1899563"/>
    <lineage>
        <taxon>Bacteria</taxon>
        <taxon>Pseudomonadati</taxon>
        <taxon>Pseudomonadota</taxon>
        <taxon>Gammaproteobacteria</taxon>
        <taxon>Thiotrichales</taxon>
        <taxon>Thiotrichaceae</taxon>
        <taxon>Venteria</taxon>
    </lineage>
</organism>
<keyword evidence="3" id="KW-1185">Reference proteome</keyword>
<dbReference type="Gene3D" id="2.60.40.4070">
    <property type="match status" value="1"/>
</dbReference>
<evidence type="ECO:0000313" key="3">
    <source>
        <dbReference type="Proteomes" id="UP000236724"/>
    </source>
</evidence>
<dbReference type="OrthoDB" id="1408995at2"/>
<sequence>MAVVFGIFTVDEVFSISDDTYENSIGAYPNPFVENITFYFNEILEDDATLEIFSMNGKLVFTSLLKSNSSKFLWNGKGQSGIFLDAGVYFYTISSKRKLTSGKICKL</sequence>
<dbReference type="AlphaFoldDB" id="A0A1H6F5C5"/>
<evidence type="ECO:0000259" key="1">
    <source>
        <dbReference type="Pfam" id="PF18962"/>
    </source>
</evidence>
<gene>
    <name evidence="2" type="ORF">MBHS_01221</name>
</gene>
<feature type="domain" description="Secretion system C-terminal sorting" evidence="1">
    <location>
        <begin position="28"/>
        <end position="103"/>
    </location>
</feature>
<dbReference type="InterPro" id="IPR026444">
    <property type="entry name" value="Secre_tail"/>
</dbReference>
<protein>
    <recommendedName>
        <fullName evidence="1">Secretion system C-terminal sorting domain-containing protein</fullName>
    </recommendedName>
</protein>
<evidence type="ECO:0000313" key="2">
    <source>
        <dbReference type="EMBL" id="SEH05368.1"/>
    </source>
</evidence>
<accession>A0A1H6F5C5</accession>
<proteinExistence type="predicted"/>
<name>A0A1H6F5C5_9GAMM</name>
<dbReference type="Proteomes" id="UP000236724">
    <property type="component" value="Unassembled WGS sequence"/>
</dbReference>